<reference evidence="5 6" key="1">
    <citation type="submission" date="2021-01" db="EMBL/GenBank/DDBJ databases">
        <title>Whole genome shotgun sequence of Asanoa siamensis NBRC 107932.</title>
        <authorList>
            <person name="Komaki H."/>
            <person name="Tamura T."/>
        </authorList>
    </citation>
    <scope>NUCLEOTIDE SEQUENCE [LARGE SCALE GENOMIC DNA]</scope>
    <source>
        <strain evidence="5 6">NBRC 107932</strain>
    </source>
</reference>
<evidence type="ECO:0000256" key="4">
    <source>
        <dbReference type="ARBA" id="ARBA00023136"/>
    </source>
</evidence>
<comment type="caution">
    <text evidence="5">The sequence shown here is derived from an EMBL/GenBank/DDBJ whole genome shotgun (WGS) entry which is preliminary data.</text>
</comment>
<evidence type="ECO:0000256" key="3">
    <source>
        <dbReference type="ARBA" id="ARBA00022989"/>
    </source>
</evidence>
<keyword evidence="4" id="KW-0472">Membrane</keyword>
<dbReference type="InterPro" id="IPR035906">
    <property type="entry name" value="MetI-like_sf"/>
</dbReference>
<protein>
    <submittedName>
        <fullName evidence="5">Uncharacterized protein</fullName>
    </submittedName>
</protein>
<organism evidence="5 6">
    <name type="scientific">Asanoa siamensis</name>
    <dbReference type="NCBI Taxonomy" id="926357"/>
    <lineage>
        <taxon>Bacteria</taxon>
        <taxon>Bacillati</taxon>
        <taxon>Actinomycetota</taxon>
        <taxon>Actinomycetes</taxon>
        <taxon>Micromonosporales</taxon>
        <taxon>Micromonosporaceae</taxon>
        <taxon>Asanoa</taxon>
    </lineage>
</organism>
<gene>
    <name evidence="5" type="ORF">Asi02nite_29190</name>
</gene>
<evidence type="ECO:0000256" key="2">
    <source>
        <dbReference type="ARBA" id="ARBA00022692"/>
    </source>
</evidence>
<proteinExistence type="predicted"/>
<keyword evidence="2" id="KW-0812">Transmembrane</keyword>
<name>A0ABQ4CQ63_9ACTN</name>
<evidence type="ECO:0000256" key="1">
    <source>
        <dbReference type="ARBA" id="ARBA00004141"/>
    </source>
</evidence>
<accession>A0ABQ4CQ63</accession>
<evidence type="ECO:0000313" key="6">
    <source>
        <dbReference type="Proteomes" id="UP000604117"/>
    </source>
</evidence>
<dbReference type="Gene3D" id="1.10.3720.10">
    <property type="entry name" value="MetI-like"/>
    <property type="match status" value="1"/>
</dbReference>
<dbReference type="SUPFAM" id="SSF161098">
    <property type="entry name" value="MetI-like"/>
    <property type="match status" value="1"/>
</dbReference>
<dbReference type="Proteomes" id="UP000604117">
    <property type="component" value="Unassembled WGS sequence"/>
</dbReference>
<keyword evidence="3" id="KW-1133">Transmembrane helix</keyword>
<sequence>MRRYLVAAVCLAIVTVMLLPLVFSVLASLKPTAEAAASPPTYWPDAFSLDSYQRLWTYQQGLPTYPCSTASGRRC</sequence>
<comment type="subcellular location">
    <subcellularLocation>
        <location evidence="1">Membrane</location>
        <topology evidence="1">Multi-pass membrane protein</topology>
    </subcellularLocation>
</comment>
<keyword evidence="6" id="KW-1185">Reference proteome</keyword>
<evidence type="ECO:0000313" key="5">
    <source>
        <dbReference type="EMBL" id="GIF73401.1"/>
    </source>
</evidence>
<dbReference type="EMBL" id="BONE01000020">
    <property type="protein sequence ID" value="GIF73401.1"/>
    <property type="molecule type" value="Genomic_DNA"/>
</dbReference>
<dbReference type="RefSeq" id="WP_203713309.1">
    <property type="nucleotide sequence ID" value="NZ_BONE01000020.1"/>
</dbReference>